<dbReference type="GO" id="GO:0005886">
    <property type="term" value="C:plasma membrane"/>
    <property type="evidence" value="ECO:0007669"/>
    <property type="project" value="UniProtKB-SubCell"/>
</dbReference>
<dbReference type="InterPro" id="IPR036097">
    <property type="entry name" value="HisK_dim/P_sf"/>
</dbReference>
<feature type="coiled-coil region" evidence="8">
    <location>
        <begin position="123"/>
        <end position="157"/>
    </location>
</feature>
<evidence type="ECO:0000256" key="1">
    <source>
        <dbReference type="ARBA" id="ARBA00000085"/>
    </source>
</evidence>
<feature type="domain" description="Histidine kinase" evidence="10">
    <location>
        <begin position="157"/>
        <end position="371"/>
    </location>
</feature>
<comment type="subcellular location">
    <subcellularLocation>
        <location evidence="2">Cell membrane</location>
    </subcellularLocation>
</comment>
<gene>
    <name evidence="11" type="ORF">SAMN04489812_4724</name>
</gene>
<keyword evidence="9" id="KW-1133">Transmembrane helix</keyword>
<dbReference type="InterPro" id="IPR036890">
    <property type="entry name" value="HATPase_C_sf"/>
</dbReference>
<dbReference type="PANTHER" id="PTHR43711">
    <property type="entry name" value="TWO-COMPONENT HISTIDINE KINASE"/>
    <property type="match status" value="1"/>
</dbReference>
<dbReference type="STRING" id="630515.SAMN04489812_4724"/>
<dbReference type="Gene3D" id="3.30.565.10">
    <property type="entry name" value="Histidine kinase-like ATPase, C-terminal domain"/>
    <property type="match status" value="1"/>
</dbReference>
<keyword evidence="7" id="KW-0902">Two-component regulatory system</keyword>
<dbReference type="CDD" id="cd00082">
    <property type="entry name" value="HisKA"/>
    <property type="match status" value="1"/>
</dbReference>
<keyword evidence="4" id="KW-0597">Phosphoprotein</keyword>
<dbReference type="SMART" id="SM00388">
    <property type="entry name" value="HisKA"/>
    <property type="match status" value="1"/>
</dbReference>
<dbReference type="Gene3D" id="1.10.287.130">
    <property type="match status" value="1"/>
</dbReference>
<evidence type="ECO:0000313" key="11">
    <source>
        <dbReference type="EMBL" id="SDT23761.1"/>
    </source>
</evidence>
<evidence type="ECO:0000256" key="3">
    <source>
        <dbReference type="ARBA" id="ARBA00012438"/>
    </source>
</evidence>
<evidence type="ECO:0000256" key="4">
    <source>
        <dbReference type="ARBA" id="ARBA00022553"/>
    </source>
</evidence>
<accession>A0A1H1YQT2</accession>
<dbReference type="Pfam" id="PF02518">
    <property type="entry name" value="HATPase_c"/>
    <property type="match status" value="1"/>
</dbReference>
<dbReference type="InterPro" id="IPR004358">
    <property type="entry name" value="Sig_transdc_His_kin-like_C"/>
</dbReference>
<comment type="catalytic activity">
    <reaction evidence="1">
        <text>ATP + protein L-histidine = ADP + protein N-phospho-L-histidine.</text>
        <dbReference type="EC" id="2.7.13.3"/>
    </reaction>
</comment>
<dbReference type="InterPro" id="IPR003594">
    <property type="entry name" value="HATPase_dom"/>
</dbReference>
<keyword evidence="9" id="KW-0812">Transmembrane</keyword>
<keyword evidence="9" id="KW-0472">Membrane</keyword>
<evidence type="ECO:0000256" key="6">
    <source>
        <dbReference type="ARBA" id="ARBA00022777"/>
    </source>
</evidence>
<feature type="transmembrane region" description="Helical" evidence="9">
    <location>
        <begin position="70"/>
        <end position="89"/>
    </location>
</feature>
<dbReference type="InterPro" id="IPR050736">
    <property type="entry name" value="Sensor_HK_Regulatory"/>
</dbReference>
<dbReference type="InterPro" id="IPR003661">
    <property type="entry name" value="HisK_dim/P_dom"/>
</dbReference>
<feature type="transmembrane region" description="Helical" evidence="9">
    <location>
        <begin position="6"/>
        <end position="26"/>
    </location>
</feature>
<dbReference type="SMART" id="SM00387">
    <property type="entry name" value="HATPase_c"/>
    <property type="match status" value="1"/>
</dbReference>
<dbReference type="PROSITE" id="PS50109">
    <property type="entry name" value="HIS_KIN"/>
    <property type="match status" value="1"/>
</dbReference>
<name>A0A1H1YQT2_9ACTN</name>
<keyword evidence="12" id="KW-1185">Reference proteome</keyword>
<evidence type="ECO:0000256" key="5">
    <source>
        <dbReference type="ARBA" id="ARBA00022679"/>
    </source>
</evidence>
<dbReference type="GO" id="GO:0000155">
    <property type="term" value="F:phosphorelay sensor kinase activity"/>
    <property type="evidence" value="ECO:0007669"/>
    <property type="project" value="InterPro"/>
</dbReference>
<evidence type="ECO:0000256" key="2">
    <source>
        <dbReference type="ARBA" id="ARBA00004236"/>
    </source>
</evidence>
<dbReference type="PRINTS" id="PR00344">
    <property type="entry name" value="BCTRLSENSOR"/>
</dbReference>
<dbReference type="InterPro" id="IPR005467">
    <property type="entry name" value="His_kinase_dom"/>
</dbReference>
<evidence type="ECO:0000259" key="10">
    <source>
        <dbReference type="PROSITE" id="PS50109"/>
    </source>
</evidence>
<proteinExistence type="predicted"/>
<dbReference type="Proteomes" id="UP000199103">
    <property type="component" value="Chromosome I"/>
</dbReference>
<dbReference type="RefSeq" id="WP_091528021.1">
    <property type="nucleotide sequence ID" value="NZ_LT629772.1"/>
</dbReference>
<feature type="transmembrane region" description="Helical" evidence="9">
    <location>
        <begin position="38"/>
        <end position="58"/>
    </location>
</feature>
<evidence type="ECO:0000313" key="12">
    <source>
        <dbReference type="Proteomes" id="UP000199103"/>
    </source>
</evidence>
<dbReference type="SUPFAM" id="SSF47384">
    <property type="entry name" value="Homodimeric domain of signal transducing histidine kinase"/>
    <property type="match status" value="1"/>
</dbReference>
<evidence type="ECO:0000256" key="8">
    <source>
        <dbReference type="SAM" id="Coils"/>
    </source>
</evidence>
<sequence>MSDLLIIAAMTIIGCLVVCGAALVALRLTRRASIRYQLIIAALTPVVAVAVTVIINVWRMFLSRHDSGVILFALAVSFVLATGLALLVTRRIVAGASHLGAGISRLAVSQDSTPADPGLPAELASVLTELDSTRARLAEAREREQAAQRARQQLVRHLSHDLRTPLAGLRAMAEALEDDMIADVPLAMRQIQATVGRMDTLVGDLFELSRVQGGPATREHRMLALTELITDLVDEAEPVAHQADVTLRLEVPEQDRLAISGDADALVRAIGNLIANAIRHTAPGGVVMITAGRSDDGALEVAVTDGCGGIPEQDLPKVFDAGWRGDRARSADGAGLGLAIARGVVESHRGRIAVSNADLGCRFDVQLPAPEAAR</sequence>
<reference evidence="11 12" key="1">
    <citation type="submission" date="2016-10" db="EMBL/GenBank/DDBJ databases">
        <authorList>
            <person name="de Groot N.N."/>
        </authorList>
    </citation>
    <scope>NUCLEOTIDE SEQUENCE [LARGE SCALE GENOMIC DNA]</scope>
    <source>
        <strain evidence="11 12">DSM 21800</strain>
    </source>
</reference>
<organism evidence="11 12">
    <name type="scientific">Microlunatus soli</name>
    <dbReference type="NCBI Taxonomy" id="630515"/>
    <lineage>
        <taxon>Bacteria</taxon>
        <taxon>Bacillati</taxon>
        <taxon>Actinomycetota</taxon>
        <taxon>Actinomycetes</taxon>
        <taxon>Propionibacteriales</taxon>
        <taxon>Propionibacteriaceae</taxon>
        <taxon>Microlunatus</taxon>
    </lineage>
</organism>
<keyword evidence="5" id="KW-0808">Transferase</keyword>
<dbReference type="AlphaFoldDB" id="A0A1H1YQT2"/>
<dbReference type="EMBL" id="LT629772">
    <property type="protein sequence ID" value="SDT23761.1"/>
    <property type="molecule type" value="Genomic_DNA"/>
</dbReference>
<keyword evidence="8" id="KW-0175">Coiled coil</keyword>
<dbReference type="SUPFAM" id="SSF55874">
    <property type="entry name" value="ATPase domain of HSP90 chaperone/DNA topoisomerase II/histidine kinase"/>
    <property type="match status" value="1"/>
</dbReference>
<dbReference type="EC" id="2.7.13.3" evidence="3"/>
<dbReference type="CDD" id="cd00075">
    <property type="entry name" value="HATPase"/>
    <property type="match status" value="1"/>
</dbReference>
<keyword evidence="6 11" id="KW-0418">Kinase</keyword>
<dbReference type="Pfam" id="PF00512">
    <property type="entry name" value="HisKA"/>
    <property type="match status" value="1"/>
</dbReference>
<dbReference type="PANTHER" id="PTHR43711:SF1">
    <property type="entry name" value="HISTIDINE KINASE 1"/>
    <property type="match status" value="1"/>
</dbReference>
<dbReference type="OrthoDB" id="9806130at2"/>
<evidence type="ECO:0000256" key="7">
    <source>
        <dbReference type="ARBA" id="ARBA00023012"/>
    </source>
</evidence>
<protein>
    <recommendedName>
        <fullName evidence="3">histidine kinase</fullName>
        <ecNumber evidence="3">2.7.13.3</ecNumber>
    </recommendedName>
</protein>
<evidence type="ECO:0000256" key="9">
    <source>
        <dbReference type="SAM" id="Phobius"/>
    </source>
</evidence>